<evidence type="ECO:0000313" key="3">
    <source>
        <dbReference type="Proteomes" id="UP000186309"/>
    </source>
</evidence>
<feature type="transmembrane region" description="Helical" evidence="1">
    <location>
        <begin position="78"/>
        <end position="96"/>
    </location>
</feature>
<gene>
    <name evidence="2" type="ORF">BSF38_05498</name>
</gene>
<evidence type="ECO:0000256" key="1">
    <source>
        <dbReference type="SAM" id="Phobius"/>
    </source>
</evidence>
<dbReference type="KEGG" id="pbor:BSF38_05498"/>
<keyword evidence="1" id="KW-1133">Transmembrane helix</keyword>
<evidence type="ECO:0000313" key="2">
    <source>
        <dbReference type="EMBL" id="APW63911.1"/>
    </source>
</evidence>
<dbReference type="RefSeq" id="WP_076350213.1">
    <property type="nucleotide sequence ID" value="NZ_CP019082.1"/>
</dbReference>
<feature type="transmembrane region" description="Helical" evidence="1">
    <location>
        <begin position="6"/>
        <end position="30"/>
    </location>
</feature>
<keyword evidence="3" id="KW-1185">Reference proteome</keyword>
<organism evidence="2 3">
    <name type="scientific">Paludisphaera borealis</name>
    <dbReference type="NCBI Taxonomy" id="1387353"/>
    <lineage>
        <taxon>Bacteria</taxon>
        <taxon>Pseudomonadati</taxon>
        <taxon>Planctomycetota</taxon>
        <taxon>Planctomycetia</taxon>
        <taxon>Isosphaerales</taxon>
        <taxon>Isosphaeraceae</taxon>
        <taxon>Paludisphaera</taxon>
    </lineage>
</organism>
<dbReference type="EMBL" id="CP019082">
    <property type="protein sequence ID" value="APW63911.1"/>
    <property type="molecule type" value="Genomic_DNA"/>
</dbReference>
<dbReference type="AlphaFoldDB" id="A0A1U7CYB6"/>
<keyword evidence="1" id="KW-0812">Transmembrane</keyword>
<proteinExistence type="predicted"/>
<dbReference type="STRING" id="1387353.BSF38_05498"/>
<reference evidence="3" key="1">
    <citation type="submission" date="2016-12" db="EMBL/GenBank/DDBJ databases">
        <title>Comparative genomics of four Isosphaeraceae planctomycetes: a common pool of plasmids and glycoside hydrolase genes.</title>
        <authorList>
            <person name="Ivanova A."/>
        </authorList>
    </citation>
    <scope>NUCLEOTIDE SEQUENCE [LARGE SCALE GENOMIC DNA]</scope>
    <source>
        <strain evidence="3">PX4</strain>
    </source>
</reference>
<feature type="transmembrane region" description="Helical" evidence="1">
    <location>
        <begin position="51"/>
        <end position="72"/>
    </location>
</feature>
<name>A0A1U7CYB6_9BACT</name>
<protein>
    <submittedName>
        <fullName evidence="2">Uncharacterized protein</fullName>
    </submittedName>
</protein>
<sequence>MRADAVGFTNICTAGVFAISLFRHGGLYLLGYHPPLSLPGRFMTGRWIIPAYDVVFVAPGIMILASATAAIGFANWNVPIEISGPIISALVAFIAWQTPPGLNRWRLTDEHRIVHLGASTVELTGVGSSKPSS</sequence>
<dbReference type="Proteomes" id="UP000186309">
    <property type="component" value="Chromosome"/>
</dbReference>
<keyword evidence="1" id="KW-0472">Membrane</keyword>
<accession>A0A1U7CYB6</accession>